<name>A0A9N9ATW8_9GLOM</name>
<evidence type="ECO:0000256" key="1">
    <source>
        <dbReference type="SAM" id="MobiDB-lite"/>
    </source>
</evidence>
<feature type="region of interest" description="Disordered" evidence="1">
    <location>
        <begin position="1"/>
        <end position="20"/>
    </location>
</feature>
<keyword evidence="3" id="KW-1185">Reference proteome</keyword>
<sequence length="54" mass="5897">HQNNNSDLSSDLSSELNSELNSNPYQSRLLKASITTQIHAPSVSFTVKLKKGVP</sequence>
<protein>
    <submittedName>
        <fullName evidence="2">15086_t:CDS:1</fullName>
    </submittedName>
</protein>
<organism evidence="2 3">
    <name type="scientific">Racocetra fulgida</name>
    <dbReference type="NCBI Taxonomy" id="60492"/>
    <lineage>
        <taxon>Eukaryota</taxon>
        <taxon>Fungi</taxon>
        <taxon>Fungi incertae sedis</taxon>
        <taxon>Mucoromycota</taxon>
        <taxon>Glomeromycotina</taxon>
        <taxon>Glomeromycetes</taxon>
        <taxon>Diversisporales</taxon>
        <taxon>Gigasporaceae</taxon>
        <taxon>Racocetra</taxon>
    </lineage>
</organism>
<evidence type="ECO:0000313" key="2">
    <source>
        <dbReference type="EMBL" id="CAG8542119.1"/>
    </source>
</evidence>
<reference evidence="2" key="1">
    <citation type="submission" date="2021-06" db="EMBL/GenBank/DDBJ databases">
        <authorList>
            <person name="Kallberg Y."/>
            <person name="Tangrot J."/>
            <person name="Rosling A."/>
        </authorList>
    </citation>
    <scope>NUCLEOTIDE SEQUENCE</scope>
    <source>
        <strain evidence="2">IN212</strain>
    </source>
</reference>
<dbReference type="Proteomes" id="UP000789396">
    <property type="component" value="Unassembled WGS sequence"/>
</dbReference>
<feature type="non-terminal residue" evidence="2">
    <location>
        <position position="1"/>
    </location>
</feature>
<dbReference type="AlphaFoldDB" id="A0A9N9ATW8"/>
<comment type="caution">
    <text evidence="2">The sequence shown here is derived from an EMBL/GenBank/DDBJ whole genome shotgun (WGS) entry which is preliminary data.</text>
</comment>
<evidence type="ECO:0000313" key="3">
    <source>
        <dbReference type="Proteomes" id="UP000789396"/>
    </source>
</evidence>
<gene>
    <name evidence="2" type="ORF">RFULGI_LOCUS4270</name>
</gene>
<proteinExistence type="predicted"/>
<dbReference type="EMBL" id="CAJVPZ010004167">
    <property type="protein sequence ID" value="CAG8542119.1"/>
    <property type="molecule type" value="Genomic_DNA"/>
</dbReference>
<accession>A0A9N9ATW8</accession>